<dbReference type="OrthoDB" id="427480at2759"/>
<dbReference type="PANTHER" id="PTHR10566">
    <property type="entry name" value="CHAPERONE-ACTIVITY OF BC1 COMPLEX CABC1 -RELATED"/>
    <property type="match status" value="1"/>
</dbReference>
<dbReference type="InterPro" id="IPR011009">
    <property type="entry name" value="Kinase-like_dom_sf"/>
</dbReference>
<dbReference type="OMA" id="NCERFRG"/>
<name>B7FY10_PHATC</name>
<dbReference type="InParanoid" id="B7FY10"/>
<gene>
    <name evidence="5" type="ORF">PHATRDRAFT_45536</name>
</gene>
<dbReference type="InterPro" id="IPR050154">
    <property type="entry name" value="UbiB_kinase"/>
</dbReference>
<dbReference type="PROSITE" id="PS50011">
    <property type="entry name" value="PROTEIN_KINASE_DOM"/>
    <property type="match status" value="1"/>
</dbReference>
<protein>
    <recommendedName>
        <fullName evidence="4">Protein kinase domain-containing protein</fullName>
    </recommendedName>
</protein>
<feature type="region of interest" description="Disordered" evidence="2">
    <location>
        <begin position="102"/>
        <end position="146"/>
    </location>
</feature>
<dbReference type="GeneID" id="7200729"/>
<reference evidence="5 6" key="1">
    <citation type="journal article" date="2008" name="Nature">
        <title>The Phaeodactylum genome reveals the evolutionary history of diatom genomes.</title>
        <authorList>
            <person name="Bowler C."/>
            <person name="Allen A.E."/>
            <person name="Badger J.H."/>
            <person name="Grimwood J."/>
            <person name="Jabbari K."/>
            <person name="Kuo A."/>
            <person name="Maheswari U."/>
            <person name="Martens C."/>
            <person name="Maumus F."/>
            <person name="Otillar R.P."/>
            <person name="Rayko E."/>
            <person name="Salamov A."/>
            <person name="Vandepoele K."/>
            <person name="Beszteri B."/>
            <person name="Gruber A."/>
            <person name="Heijde M."/>
            <person name="Katinka M."/>
            <person name="Mock T."/>
            <person name="Valentin K."/>
            <person name="Verret F."/>
            <person name="Berges J.A."/>
            <person name="Brownlee C."/>
            <person name="Cadoret J.P."/>
            <person name="Chiovitti A."/>
            <person name="Choi C.J."/>
            <person name="Coesel S."/>
            <person name="De Martino A."/>
            <person name="Detter J.C."/>
            <person name="Durkin C."/>
            <person name="Falciatore A."/>
            <person name="Fournet J."/>
            <person name="Haruta M."/>
            <person name="Huysman M.J."/>
            <person name="Jenkins B.D."/>
            <person name="Jiroutova K."/>
            <person name="Jorgensen R.E."/>
            <person name="Joubert Y."/>
            <person name="Kaplan A."/>
            <person name="Kroger N."/>
            <person name="Kroth P.G."/>
            <person name="La Roche J."/>
            <person name="Lindquist E."/>
            <person name="Lommer M."/>
            <person name="Martin-Jezequel V."/>
            <person name="Lopez P.J."/>
            <person name="Lucas S."/>
            <person name="Mangogna M."/>
            <person name="McGinnis K."/>
            <person name="Medlin L.K."/>
            <person name="Montsant A."/>
            <person name="Oudot-Le Secq M.P."/>
            <person name="Napoli C."/>
            <person name="Obornik M."/>
            <person name="Parker M.S."/>
            <person name="Petit J.L."/>
            <person name="Porcel B.M."/>
            <person name="Poulsen N."/>
            <person name="Robison M."/>
            <person name="Rychlewski L."/>
            <person name="Rynearson T.A."/>
            <person name="Schmutz J."/>
            <person name="Shapiro H."/>
            <person name="Siaut M."/>
            <person name="Stanley M."/>
            <person name="Sussman M.R."/>
            <person name="Taylor A.R."/>
            <person name="Vardi A."/>
            <person name="von Dassow P."/>
            <person name="Vyverman W."/>
            <person name="Willis A."/>
            <person name="Wyrwicz L.S."/>
            <person name="Rokhsar D.S."/>
            <person name="Weissenbach J."/>
            <person name="Armbrust E.V."/>
            <person name="Green B.R."/>
            <person name="Van de Peer Y."/>
            <person name="Grigoriev I.V."/>
        </authorList>
    </citation>
    <scope>NUCLEOTIDE SEQUENCE [LARGE SCALE GENOMIC DNA]</scope>
    <source>
        <strain evidence="5 6">CCAP 1055/1</strain>
    </source>
</reference>
<comment type="similarity">
    <text evidence="1">Belongs to the protein kinase superfamily. ADCK protein kinase family.</text>
</comment>
<accession>B7FY10</accession>
<feature type="domain" description="Protein kinase" evidence="4">
    <location>
        <begin position="309"/>
        <end position="667"/>
    </location>
</feature>
<dbReference type="PANTHER" id="PTHR10566:SF128">
    <property type="entry name" value="UBIB DOMAIN CONTAINING KINASE"/>
    <property type="match status" value="1"/>
</dbReference>
<dbReference type="HOGENOM" id="CLU_017424_0_0_1"/>
<dbReference type="EMBL" id="CM000610">
    <property type="protein sequence ID" value="EEC48643.1"/>
    <property type="molecule type" value="Genomic_DNA"/>
</dbReference>
<evidence type="ECO:0000256" key="3">
    <source>
        <dbReference type="SAM" id="Phobius"/>
    </source>
</evidence>
<dbReference type="SUPFAM" id="SSF56112">
    <property type="entry name" value="Protein kinase-like (PK-like)"/>
    <property type="match status" value="1"/>
</dbReference>
<dbReference type="CDD" id="cd05121">
    <property type="entry name" value="ABC1_ADCK3-like"/>
    <property type="match status" value="1"/>
</dbReference>
<dbReference type="InterPro" id="IPR004147">
    <property type="entry name" value="ABC1_dom"/>
</dbReference>
<dbReference type="PaxDb" id="2850-Phatr45536"/>
<dbReference type="Proteomes" id="UP000000759">
    <property type="component" value="Chromosome 7"/>
</dbReference>
<keyword evidence="6" id="KW-1185">Reference proteome</keyword>
<proteinExistence type="inferred from homology"/>
<dbReference type="InterPro" id="IPR000719">
    <property type="entry name" value="Prot_kinase_dom"/>
</dbReference>
<keyword evidence="3" id="KW-0812">Transmembrane</keyword>
<evidence type="ECO:0000259" key="4">
    <source>
        <dbReference type="PROSITE" id="PS50011"/>
    </source>
</evidence>
<feature type="compositionally biased region" description="Polar residues" evidence="2">
    <location>
        <begin position="124"/>
        <end position="136"/>
    </location>
</feature>
<sequence length="839" mass="94241">MDDGTLALRQESKQNMPLLRSIAWVSSSTPFSLCSLIVLFAVSLTLDNTEAFVLPDHIPHPPSSQSLLFASQEIEHSRRTWAQRKSPREKVTLIPVDTKWSGGNKLEKTGHSSRAGSPSRFDQLPSSSTTTIVSSQRRQKTKPMPVTGYDAQSIEVHYDRRPLEVGWRLNSLGIPLLGWYMRLLLDRAMGLDGDENVQRKRGQELREHLIRSKSVALIKSGQAASLRPDLIQNRFWAEELGKLVDAVGSFSDLQAMKIMRNELRDIRPRLDVTRTSWQTASRARRRKGRMNRVEKMVEADDVLNLFEFYNENLAVASASIGQVYKARIRSGPQLEAAIGPEQAAKWGGKVVAIKVQRPDVEASASLDMYLLRRTAMWLSKIRGGDLPKVADCFGMQLFGELDYVREANNCDRFRELYEGWSDIKVPAACSAFTRRRVLVMEWIDGVKGPWDGQRGIDMVRIGLRCSVDQLMTTGLFHADPHRGNMLSTPDGRLALIDFGMMADIDEKDRYGLFGLVIGLQNKDLALVTENLLELGFLKDTTQIDQLIPRLRAALMNATGGSGKASDVNFARLQAELDDISRENVLRFSTPPFFTVIIRSLTILEGVALSVDPAFKLVRGAYPYVLRQLLSPEDQVRMPAALQKLLKRLLTVNGEEREIDWERLRDFLRLAQKAARKYDPSMSEVDDKASLSRQTIELFVQFLTSRAGIFLKKPLVHELAEAIDGMASIGEGNLYRMSRGLLPALPGMNGPVNSRRMDEISMMLNTFEDALVMENNDGGSRARMEAIMELFREVSAALGDERLRQDAGPLLVELQSVIQMVAVEVLEIRGSRAMRSILRV</sequence>
<dbReference type="RefSeq" id="XP_002179657.1">
    <property type="nucleotide sequence ID" value="XM_002179621.1"/>
</dbReference>
<dbReference type="KEGG" id="pti:PHATRDRAFT_45536"/>
<feature type="transmembrane region" description="Helical" evidence="3">
    <location>
        <begin position="21"/>
        <end position="46"/>
    </location>
</feature>
<organism evidence="5 6">
    <name type="scientific">Phaeodactylum tricornutum (strain CCAP 1055/1)</name>
    <dbReference type="NCBI Taxonomy" id="556484"/>
    <lineage>
        <taxon>Eukaryota</taxon>
        <taxon>Sar</taxon>
        <taxon>Stramenopiles</taxon>
        <taxon>Ochrophyta</taxon>
        <taxon>Bacillariophyta</taxon>
        <taxon>Bacillariophyceae</taxon>
        <taxon>Bacillariophycidae</taxon>
        <taxon>Naviculales</taxon>
        <taxon>Phaeodactylaceae</taxon>
        <taxon>Phaeodactylum</taxon>
    </lineage>
</organism>
<dbReference type="Pfam" id="PF03109">
    <property type="entry name" value="ABC1"/>
    <property type="match status" value="1"/>
</dbReference>
<evidence type="ECO:0000256" key="2">
    <source>
        <dbReference type="SAM" id="MobiDB-lite"/>
    </source>
</evidence>
<dbReference type="GO" id="GO:0004672">
    <property type="term" value="F:protein kinase activity"/>
    <property type="evidence" value="ECO:0007669"/>
    <property type="project" value="InterPro"/>
</dbReference>
<keyword evidence="3" id="KW-0472">Membrane</keyword>
<reference evidence="6" key="2">
    <citation type="submission" date="2008-08" db="EMBL/GenBank/DDBJ databases">
        <authorList>
            <consortium name="Diatom Consortium"/>
            <person name="Grigoriev I."/>
            <person name="Grimwood J."/>
            <person name="Kuo A."/>
            <person name="Otillar R.P."/>
            <person name="Salamov A."/>
            <person name="Detter J.C."/>
            <person name="Lindquist E."/>
            <person name="Shapiro H."/>
            <person name="Lucas S."/>
            <person name="Glavina del Rio T."/>
            <person name="Pitluck S."/>
            <person name="Rokhsar D."/>
            <person name="Bowler C."/>
        </authorList>
    </citation>
    <scope>GENOME REANNOTATION</scope>
    <source>
        <strain evidence="6">CCAP 1055/1</strain>
    </source>
</reference>
<dbReference type="GO" id="GO:0005524">
    <property type="term" value="F:ATP binding"/>
    <property type="evidence" value="ECO:0007669"/>
    <property type="project" value="InterPro"/>
</dbReference>
<evidence type="ECO:0000313" key="5">
    <source>
        <dbReference type="EMBL" id="EEC48643.1"/>
    </source>
</evidence>
<keyword evidence="3" id="KW-1133">Transmembrane helix</keyword>
<evidence type="ECO:0000256" key="1">
    <source>
        <dbReference type="ARBA" id="ARBA00009670"/>
    </source>
</evidence>
<evidence type="ECO:0000313" key="6">
    <source>
        <dbReference type="Proteomes" id="UP000000759"/>
    </source>
</evidence>
<dbReference type="AlphaFoldDB" id="B7FY10"/>
<dbReference type="eggNOG" id="KOG1235">
    <property type="taxonomic scope" value="Eukaryota"/>
</dbReference>